<dbReference type="FunCoup" id="A0A395JKP7">
    <property type="interactions" value="362"/>
</dbReference>
<protein>
    <submittedName>
        <fullName evidence="2">Isoquinoline 1-oxidoreductase beta subunit</fullName>
    </submittedName>
</protein>
<dbReference type="InterPro" id="IPR046867">
    <property type="entry name" value="AldOxase/xan_DH_MoCoBD2"/>
</dbReference>
<sequence>MSTHQQVNRRQFLSLTGRAGGALIIGGGLSTFTGNVLAESSSAVSSAAVTNSDTTSELGVFVSIANNGDVEIICHRAEMGQGILTSVPQLIAEELCADWDRVTAVLGKADVRYGDQSTGGSASIRRFIKHTREMGAVARDMLEQAAANRWAVNKSEVSASQHHVHHSKTGRSFGFGELAADAAKLPVPAVDSLNLKDVKDFTIVGADVALQGLENIVIGQATYAQDIQLPGMLIASIERPPVVGGKVKSFDATNAKAVKGVVDVVQLKDRSLPVNVLPVSGVAVLATNTWAAIEGRKKLKVEWEHGANATHDSEAYKTDLVKKVNAKAKPVRVEGEDIYAHQFDPEKTIEATYTVPYHHHMSMETPAATAVIHDNGHCTVWTGTQTPQWGKNMVLAELGFDPKTDSDKVELNNTLMGGAFGRKGKNDFTIEAVELAKATGKPVKVVWSREDDVKHGFYHSIAANYFKAELNQQNSSDYWLQRLASPPIAWIFNDKATYLDDGALSLGFADVPFDVKNMAFENQQVTTHVRTGWVRSVGNINNAFGLGCFVDELAVKAGIGTREMWMNLFGKDRIFDPRREGFKGYSQYGQETEDYLLDIARFKAVLNEVVDKSNAEETLPEGQGWGISVAASFNSYAAAATKVAVVDGQVDVLEMHTSIDCGLVVTPDRVVSQMEGAMIMGLSMALESEITVKDGAIVQNNFYDYPVSRINKVPPLHVHMVRSNKAPGGVGEPGLPPVMPSIVNAIFHASGVRIRDLPVKKTMKV</sequence>
<dbReference type="GO" id="GO:0016491">
    <property type="term" value="F:oxidoreductase activity"/>
    <property type="evidence" value="ECO:0007669"/>
    <property type="project" value="InterPro"/>
</dbReference>
<dbReference type="PROSITE" id="PS51318">
    <property type="entry name" value="TAT"/>
    <property type="match status" value="1"/>
</dbReference>
<dbReference type="SUPFAM" id="SSF56003">
    <property type="entry name" value="Molybdenum cofactor-binding domain"/>
    <property type="match status" value="2"/>
</dbReference>
<reference evidence="2 3" key="1">
    <citation type="submission" date="2018-06" db="EMBL/GenBank/DDBJ databases">
        <title>Genomic Encyclopedia of Type Strains, Phase IV (KMG-IV): sequencing the most valuable type-strain genomes for metagenomic binning, comparative biology and taxonomic classification.</title>
        <authorList>
            <person name="Goeker M."/>
        </authorList>
    </citation>
    <scope>NUCLEOTIDE SEQUENCE [LARGE SCALE GENOMIC DNA]</scope>
    <source>
        <strain evidence="2 3">DSM 24032</strain>
    </source>
</reference>
<dbReference type="Gene3D" id="3.30.365.10">
    <property type="entry name" value="Aldehyde oxidase/xanthine dehydrogenase, molybdopterin binding domain"/>
    <property type="match status" value="4"/>
</dbReference>
<dbReference type="InterPro" id="IPR052516">
    <property type="entry name" value="N-heterocyclic_Hydroxylase"/>
</dbReference>
<dbReference type="InterPro" id="IPR037165">
    <property type="entry name" value="AldOxase/xan_DH_Mopterin-bd_sf"/>
</dbReference>
<evidence type="ECO:0000313" key="3">
    <source>
        <dbReference type="Proteomes" id="UP000253083"/>
    </source>
</evidence>
<dbReference type="EMBL" id="QNRT01000002">
    <property type="protein sequence ID" value="RBP51281.1"/>
    <property type="molecule type" value="Genomic_DNA"/>
</dbReference>
<dbReference type="PANTHER" id="PTHR47495">
    <property type="entry name" value="ALDEHYDE DEHYDROGENASE"/>
    <property type="match status" value="1"/>
</dbReference>
<name>A0A395JKP7_9GAMM</name>
<gene>
    <name evidence="2" type="ORF">DFR28_102700</name>
</gene>
<dbReference type="SMART" id="SM01008">
    <property type="entry name" value="Ald_Xan_dh_C"/>
    <property type="match status" value="1"/>
</dbReference>
<dbReference type="PIRSF" id="PIRSF036389">
    <property type="entry name" value="IOR_B"/>
    <property type="match status" value="1"/>
</dbReference>
<dbReference type="Proteomes" id="UP000253083">
    <property type="component" value="Unassembled WGS sequence"/>
</dbReference>
<dbReference type="Pfam" id="PF02738">
    <property type="entry name" value="MoCoBD_1"/>
    <property type="match status" value="1"/>
</dbReference>
<dbReference type="AlphaFoldDB" id="A0A395JKP7"/>
<organism evidence="2 3">
    <name type="scientific">Arenicella xantha</name>
    <dbReference type="NCBI Taxonomy" id="644221"/>
    <lineage>
        <taxon>Bacteria</taxon>
        <taxon>Pseudomonadati</taxon>
        <taxon>Pseudomonadota</taxon>
        <taxon>Gammaproteobacteria</taxon>
        <taxon>Arenicellales</taxon>
        <taxon>Arenicellaceae</taxon>
        <taxon>Arenicella</taxon>
    </lineage>
</organism>
<dbReference type="InterPro" id="IPR000674">
    <property type="entry name" value="Ald_Oxase/Xan_DH_a/b"/>
</dbReference>
<feature type="domain" description="Aldehyde oxidase/xanthine dehydrogenase a/b hammerhead" evidence="1">
    <location>
        <begin position="218"/>
        <end position="307"/>
    </location>
</feature>
<evidence type="ECO:0000313" key="2">
    <source>
        <dbReference type="EMBL" id="RBP51281.1"/>
    </source>
</evidence>
<proteinExistence type="predicted"/>
<dbReference type="InParanoid" id="A0A395JKP7"/>
<dbReference type="RefSeq" id="WP_113954061.1">
    <property type="nucleotide sequence ID" value="NZ_QNRT01000002.1"/>
</dbReference>
<dbReference type="InterPro" id="IPR006311">
    <property type="entry name" value="TAT_signal"/>
</dbReference>
<dbReference type="Gene3D" id="3.90.1170.50">
    <property type="entry name" value="Aldehyde oxidase/xanthine dehydrogenase, a/b hammerhead"/>
    <property type="match status" value="1"/>
</dbReference>
<keyword evidence="3" id="KW-1185">Reference proteome</keyword>
<accession>A0A395JKP7</accession>
<dbReference type="Pfam" id="PF20256">
    <property type="entry name" value="MoCoBD_2"/>
    <property type="match status" value="2"/>
</dbReference>
<dbReference type="PANTHER" id="PTHR47495:SF3">
    <property type="entry name" value="BLR6219 PROTEIN"/>
    <property type="match status" value="1"/>
</dbReference>
<dbReference type="InterPro" id="IPR008274">
    <property type="entry name" value="AldOxase/xan_DH_MoCoBD1"/>
</dbReference>
<comment type="caution">
    <text evidence="2">The sequence shown here is derived from an EMBL/GenBank/DDBJ whole genome shotgun (WGS) entry which is preliminary data.</text>
</comment>
<evidence type="ECO:0000259" key="1">
    <source>
        <dbReference type="SMART" id="SM01008"/>
    </source>
</evidence>
<dbReference type="OrthoDB" id="9767994at2"/>
<dbReference type="InterPro" id="IPR012368">
    <property type="entry name" value="OxRdtase_Mopterin-bd_su_IorB"/>
</dbReference>